<evidence type="ECO:0000313" key="2">
    <source>
        <dbReference type="Proteomes" id="UP000005573"/>
    </source>
</evidence>
<organism evidence="1 2">
    <name type="scientific">Mobiluncus curtisii ATCC 51333</name>
    <dbReference type="NCBI Taxonomy" id="887326"/>
    <lineage>
        <taxon>Bacteria</taxon>
        <taxon>Bacillati</taxon>
        <taxon>Actinomycetota</taxon>
        <taxon>Actinomycetes</taxon>
        <taxon>Actinomycetales</taxon>
        <taxon>Actinomycetaceae</taxon>
        <taxon>Mobiluncus</taxon>
    </lineage>
</organism>
<sequence length="122" mass="13904">MRIPFIYAALRRPNSSGVIVELLSEALKMNLRPTPEAKNRKFFHLWKSPFQLICGKHYIEHAFESSDTPTDRKNFTLPALLHPPIPTPLKQVDLVPPEATATFDDSFTKETCTRTLSKRVIA</sequence>
<reference evidence="1 2" key="1">
    <citation type="submission" date="2010-12" db="EMBL/GenBank/DDBJ databases">
        <authorList>
            <person name="Muzny D."/>
            <person name="Qin X."/>
            <person name="Deng J."/>
            <person name="Jiang H."/>
            <person name="Liu Y."/>
            <person name="Qu J."/>
            <person name="Song X.-Z."/>
            <person name="Zhang L."/>
            <person name="Thornton R."/>
            <person name="Coyle M."/>
            <person name="Francisco L."/>
            <person name="Jackson L."/>
            <person name="Javaid M."/>
            <person name="Korchina V."/>
            <person name="Kovar C."/>
            <person name="Mata R."/>
            <person name="Mathew T."/>
            <person name="Ngo R."/>
            <person name="Nguyen L."/>
            <person name="Nguyen N."/>
            <person name="Okwuonu G."/>
            <person name="Ongeri F."/>
            <person name="Pham C."/>
            <person name="Simmons D."/>
            <person name="Wilczek-Boney K."/>
            <person name="Hale W."/>
            <person name="Jakkamsetti A."/>
            <person name="Pham P."/>
            <person name="Ruth R."/>
            <person name="San Lucas F."/>
            <person name="Warren J."/>
            <person name="Zhang J."/>
            <person name="Zhao Z."/>
            <person name="Zhou C."/>
            <person name="Zhu D."/>
            <person name="Lee S."/>
            <person name="Bess C."/>
            <person name="Blankenburg K."/>
            <person name="Forbes L."/>
            <person name="Fu Q."/>
            <person name="Gubbala S."/>
            <person name="Hirani K."/>
            <person name="Jayaseelan J.C."/>
            <person name="Lara F."/>
            <person name="Munidasa M."/>
            <person name="Palculict T."/>
            <person name="Patil S."/>
            <person name="Pu L.-L."/>
            <person name="Saada N."/>
            <person name="Tang L."/>
            <person name="Weissenberger G."/>
            <person name="Zhu Y."/>
            <person name="Hemphill L."/>
            <person name="Shang Y."/>
            <person name="Youmans B."/>
            <person name="Ayvaz T."/>
            <person name="Ross M."/>
            <person name="Santibanez J."/>
            <person name="Aqrawi P."/>
            <person name="Gross S."/>
            <person name="Joshi V."/>
            <person name="Fowler G."/>
            <person name="Nazareth L."/>
            <person name="Reid J."/>
            <person name="Worley K."/>
            <person name="Petrosino J."/>
            <person name="Highlander S."/>
            <person name="Gibbs R."/>
        </authorList>
    </citation>
    <scope>NUCLEOTIDE SEQUENCE [LARGE SCALE GENOMIC DNA]</scope>
    <source>
        <strain evidence="1 2">ATCC 51333</strain>
    </source>
</reference>
<proteinExistence type="predicted"/>
<dbReference type="Proteomes" id="UP000005573">
    <property type="component" value="Unassembled WGS sequence"/>
</dbReference>
<dbReference type="EMBL" id="AEPY01000008">
    <property type="protein sequence ID" value="EFU80103.1"/>
    <property type="molecule type" value="Genomic_DNA"/>
</dbReference>
<accession>E6LYT4</accession>
<dbReference type="HOGENOM" id="CLU_2024093_0_0_11"/>
<name>E6LYT4_9ACTO</name>
<evidence type="ECO:0000313" key="1">
    <source>
        <dbReference type="EMBL" id="EFU80103.1"/>
    </source>
</evidence>
<protein>
    <submittedName>
        <fullName evidence="1">Uncharacterized protein</fullName>
    </submittedName>
</protein>
<dbReference type="AlphaFoldDB" id="E6LYT4"/>
<comment type="caution">
    <text evidence="1">The sequence shown here is derived from an EMBL/GenBank/DDBJ whole genome shotgun (WGS) entry which is preliminary data.</text>
</comment>
<gene>
    <name evidence="1" type="ORF">HMPREF0388_1021</name>
</gene>